<dbReference type="EMBL" id="CQPC01000061">
    <property type="protein sequence ID" value="CNU85476.1"/>
    <property type="molecule type" value="Genomic_DNA"/>
</dbReference>
<name>A0A655DT31_SALET</name>
<evidence type="ECO:0000313" key="2">
    <source>
        <dbReference type="Proteomes" id="UP000039541"/>
    </source>
</evidence>
<protein>
    <submittedName>
        <fullName evidence="1">Uncharacterized protein</fullName>
    </submittedName>
</protein>
<reference evidence="1 2" key="1">
    <citation type="submission" date="2015-03" db="EMBL/GenBank/DDBJ databases">
        <authorList>
            <consortium name="Pathogen Informatics"/>
        </authorList>
    </citation>
    <scope>NUCLEOTIDE SEQUENCE [LARGE SCALE GENOMIC DNA]</scope>
    <source>
        <strain evidence="1 2">3476</strain>
    </source>
</reference>
<accession>A0A655DT31</accession>
<dbReference type="AlphaFoldDB" id="A0A655DT31"/>
<evidence type="ECO:0000313" key="1">
    <source>
        <dbReference type="EMBL" id="CNU85476.1"/>
    </source>
</evidence>
<sequence length="187" mass="18841">MLNVSPLIFAGLIPIEKVPSSPAVPLPSVFPRLSLITTVLPASVVPVSLSPTSLTARPSSTGGCVSISMVKETDCPLVPRSLVAVAVKTWSPSASASEGVKLHLPSASATMGGKVGTGKPLSLIDIVLPGSAVPLRVGRLSSVASPFFSSPVTTPASSVTVRIVGWAGYCESEAVNSVAGPMLPTAS</sequence>
<dbReference type="Proteomes" id="UP000039541">
    <property type="component" value="Unassembled WGS sequence"/>
</dbReference>
<gene>
    <name evidence="1" type="ORF">ERS008202_03694</name>
</gene>
<proteinExistence type="predicted"/>
<organism evidence="1 2">
    <name type="scientific">Salmonella enterica subsp. enterica serovar Bovismorbificans</name>
    <dbReference type="NCBI Taxonomy" id="58097"/>
    <lineage>
        <taxon>Bacteria</taxon>
        <taxon>Pseudomonadati</taxon>
        <taxon>Pseudomonadota</taxon>
        <taxon>Gammaproteobacteria</taxon>
        <taxon>Enterobacterales</taxon>
        <taxon>Enterobacteriaceae</taxon>
        <taxon>Salmonella</taxon>
    </lineage>
</organism>